<evidence type="ECO:0000256" key="2">
    <source>
        <dbReference type="ARBA" id="ARBA00022475"/>
    </source>
</evidence>
<dbReference type="PANTHER" id="PTHR42781:SF4">
    <property type="entry name" value="SPERMIDINE_PUTRESCINE IMPORT ATP-BINDING PROTEIN POTA"/>
    <property type="match status" value="1"/>
</dbReference>
<dbReference type="Gene3D" id="3.40.50.300">
    <property type="entry name" value="P-loop containing nucleotide triphosphate hydrolases"/>
    <property type="match status" value="1"/>
</dbReference>
<dbReference type="InterPro" id="IPR050093">
    <property type="entry name" value="ABC_SmlMolc_Importer"/>
</dbReference>
<evidence type="ECO:0000313" key="10">
    <source>
        <dbReference type="EMBL" id="HIU63674.1"/>
    </source>
</evidence>
<dbReference type="InterPro" id="IPR017871">
    <property type="entry name" value="ABC_transporter-like_CS"/>
</dbReference>
<dbReference type="GO" id="GO:0005524">
    <property type="term" value="F:ATP binding"/>
    <property type="evidence" value="ECO:0007669"/>
    <property type="project" value="UniProtKB-KW"/>
</dbReference>
<keyword evidence="5 10" id="KW-0067">ATP-binding</keyword>
<dbReference type="GO" id="GO:0015408">
    <property type="term" value="F:ABC-type ferric iron transporter activity"/>
    <property type="evidence" value="ECO:0007669"/>
    <property type="project" value="InterPro"/>
</dbReference>
<gene>
    <name evidence="10" type="ORF">IAB06_01355</name>
</gene>
<reference evidence="10" key="1">
    <citation type="submission" date="2020-10" db="EMBL/GenBank/DDBJ databases">
        <authorList>
            <person name="Gilroy R."/>
        </authorList>
    </citation>
    <scope>NUCLEOTIDE SEQUENCE</scope>
    <source>
        <strain evidence="10">CHK160-1198</strain>
    </source>
</reference>
<sequence length="337" mass="38125">MSNIYIKNLTKYYGKKVGINDINITLPDGKLTAIVGPSGCGKTTLLRTIAGFYKPDIGQIYFDERDVTNVSPQKRNVSMVFQQYALWPHLSVFDNIAYGLKLQKISMPEIENRVVDILTKVELDTADVKKRKPQEYSGGQQQRIALARSLVVQPKVLLMDEPLSNLDAKVRVRLRLEIKRIQESFGITTAYVTHDQEEALSMADHIVIMNNGIVEQTAAPHEIYEKPKTLFAAKFMGESHLLSVRENDKELVYVIRSREAQFLPNGQDVPTTGLNRPATIVKQLYMGAYCRYMLDVDGVEIFVDAPVGYEDNLAGHLYVPQQFVHVFHKEEQSECTG</sequence>
<dbReference type="FunFam" id="3.40.50.300:FF:000042">
    <property type="entry name" value="Maltose/maltodextrin ABC transporter, ATP-binding protein"/>
    <property type="match status" value="1"/>
</dbReference>
<keyword evidence="2" id="KW-1003">Cell membrane</keyword>
<dbReference type="InterPro" id="IPR027417">
    <property type="entry name" value="P-loop_NTPase"/>
</dbReference>
<keyword evidence="1" id="KW-0813">Transport</keyword>
<evidence type="ECO:0000256" key="4">
    <source>
        <dbReference type="ARBA" id="ARBA00022741"/>
    </source>
</evidence>
<dbReference type="InterPro" id="IPR015853">
    <property type="entry name" value="ABC_transpr_FbpC"/>
</dbReference>
<dbReference type="PROSITE" id="PS50893">
    <property type="entry name" value="ABC_TRANSPORTER_2"/>
    <property type="match status" value="1"/>
</dbReference>
<accession>A0A9D1MPB5</accession>
<name>A0A9D1MPB5_9FIRM</name>
<dbReference type="Proteomes" id="UP000824099">
    <property type="component" value="Unassembled WGS sequence"/>
</dbReference>
<evidence type="ECO:0000256" key="1">
    <source>
        <dbReference type="ARBA" id="ARBA00022448"/>
    </source>
</evidence>
<feature type="domain" description="ABC transporter" evidence="9">
    <location>
        <begin position="4"/>
        <end position="236"/>
    </location>
</feature>
<keyword evidence="8" id="KW-0472">Membrane</keyword>
<dbReference type="GO" id="GO:0016887">
    <property type="term" value="F:ATP hydrolysis activity"/>
    <property type="evidence" value="ECO:0007669"/>
    <property type="project" value="InterPro"/>
</dbReference>
<dbReference type="InterPro" id="IPR003439">
    <property type="entry name" value="ABC_transporter-like_ATP-bd"/>
</dbReference>
<keyword evidence="4" id="KW-0547">Nucleotide-binding</keyword>
<dbReference type="AlphaFoldDB" id="A0A9D1MPB5"/>
<dbReference type="EMBL" id="DVNI01000021">
    <property type="protein sequence ID" value="HIU63674.1"/>
    <property type="molecule type" value="Genomic_DNA"/>
</dbReference>
<protein>
    <submittedName>
        <fullName evidence="10">ABC transporter ATP-binding protein</fullName>
    </submittedName>
</protein>
<organism evidence="10 11">
    <name type="scientific">Candidatus Avacidaminococcus intestinavium</name>
    <dbReference type="NCBI Taxonomy" id="2840684"/>
    <lineage>
        <taxon>Bacteria</taxon>
        <taxon>Bacillati</taxon>
        <taxon>Bacillota</taxon>
        <taxon>Negativicutes</taxon>
        <taxon>Acidaminococcales</taxon>
        <taxon>Acidaminococcaceae</taxon>
        <taxon>Acidaminococcaceae incertae sedis</taxon>
        <taxon>Candidatus Avacidaminococcus</taxon>
    </lineage>
</organism>
<reference evidence="10" key="2">
    <citation type="journal article" date="2021" name="PeerJ">
        <title>Extensive microbial diversity within the chicken gut microbiome revealed by metagenomics and culture.</title>
        <authorList>
            <person name="Gilroy R."/>
            <person name="Ravi A."/>
            <person name="Getino M."/>
            <person name="Pursley I."/>
            <person name="Horton D.L."/>
            <person name="Alikhan N.F."/>
            <person name="Baker D."/>
            <person name="Gharbi K."/>
            <person name="Hall N."/>
            <person name="Watson M."/>
            <person name="Adriaenssens E.M."/>
            <person name="Foster-Nyarko E."/>
            <person name="Jarju S."/>
            <person name="Secka A."/>
            <person name="Antonio M."/>
            <person name="Oren A."/>
            <person name="Chaudhuri R.R."/>
            <person name="La Ragione R."/>
            <person name="Hildebrand F."/>
            <person name="Pallen M.J."/>
        </authorList>
    </citation>
    <scope>NUCLEOTIDE SEQUENCE</scope>
    <source>
        <strain evidence="10">CHK160-1198</strain>
    </source>
</reference>
<dbReference type="SMART" id="SM00382">
    <property type="entry name" value="AAA"/>
    <property type="match status" value="1"/>
</dbReference>
<dbReference type="CDD" id="cd03259">
    <property type="entry name" value="ABC_Carb_Solutes_like"/>
    <property type="match status" value="1"/>
</dbReference>
<evidence type="ECO:0000259" key="9">
    <source>
        <dbReference type="PROSITE" id="PS50893"/>
    </source>
</evidence>
<evidence type="ECO:0000256" key="3">
    <source>
        <dbReference type="ARBA" id="ARBA00022496"/>
    </source>
</evidence>
<keyword evidence="7" id="KW-0406">Ion transport</keyword>
<dbReference type="GO" id="GO:0043190">
    <property type="term" value="C:ATP-binding cassette (ABC) transporter complex"/>
    <property type="evidence" value="ECO:0007669"/>
    <property type="project" value="UniProtKB-ARBA"/>
</dbReference>
<evidence type="ECO:0000256" key="6">
    <source>
        <dbReference type="ARBA" id="ARBA00023004"/>
    </source>
</evidence>
<comment type="caution">
    <text evidence="10">The sequence shown here is derived from an EMBL/GenBank/DDBJ whole genome shotgun (WGS) entry which is preliminary data.</text>
</comment>
<evidence type="ECO:0000313" key="11">
    <source>
        <dbReference type="Proteomes" id="UP000824099"/>
    </source>
</evidence>
<proteinExistence type="predicted"/>
<dbReference type="SUPFAM" id="SSF52540">
    <property type="entry name" value="P-loop containing nucleoside triphosphate hydrolases"/>
    <property type="match status" value="1"/>
</dbReference>
<evidence type="ECO:0000256" key="8">
    <source>
        <dbReference type="ARBA" id="ARBA00023136"/>
    </source>
</evidence>
<keyword evidence="6" id="KW-0408">Iron</keyword>
<dbReference type="PANTHER" id="PTHR42781">
    <property type="entry name" value="SPERMIDINE/PUTRESCINE IMPORT ATP-BINDING PROTEIN POTA"/>
    <property type="match status" value="1"/>
</dbReference>
<evidence type="ECO:0000256" key="7">
    <source>
        <dbReference type="ARBA" id="ARBA00023065"/>
    </source>
</evidence>
<evidence type="ECO:0000256" key="5">
    <source>
        <dbReference type="ARBA" id="ARBA00022840"/>
    </source>
</evidence>
<keyword evidence="3" id="KW-0410">Iron transport</keyword>
<dbReference type="PROSITE" id="PS00211">
    <property type="entry name" value="ABC_TRANSPORTER_1"/>
    <property type="match status" value="1"/>
</dbReference>
<dbReference type="Pfam" id="PF00005">
    <property type="entry name" value="ABC_tran"/>
    <property type="match status" value="1"/>
</dbReference>
<dbReference type="InterPro" id="IPR003593">
    <property type="entry name" value="AAA+_ATPase"/>
</dbReference>